<dbReference type="PROSITE" id="PS00216">
    <property type="entry name" value="SUGAR_TRANSPORT_1"/>
    <property type="match status" value="1"/>
</dbReference>
<keyword evidence="5 8" id="KW-0812">Transmembrane</keyword>
<dbReference type="CDD" id="cd17330">
    <property type="entry name" value="MFS_SLC46_TetA_like"/>
    <property type="match status" value="1"/>
</dbReference>
<reference evidence="10 11" key="1">
    <citation type="submission" date="2018-03" db="EMBL/GenBank/DDBJ databases">
        <title>The ancient ancestry and fast evolution of plastids.</title>
        <authorList>
            <person name="Moore K.R."/>
            <person name="Magnabosco C."/>
            <person name="Momper L."/>
            <person name="Gold D.A."/>
            <person name="Bosak T."/>
            <person name="Fournier G.P."/>
        </authorList>
    </citation>
    <scope>NUCLEOTIDE SEQUENCE [LARGE SCALE GENOMIC DNA]</scope>
    <source>
        <strain evidence="10 11">CCALA 037</strain>
    </source>
</reference>
<evidence type="ECO:0000256" key="8">
    <source>
        <dbReference type="SAM" id="Phobius"/>
    </source>
</evidence>
<keyword evidence="7 8" id="KW-0472">Membrane</keyword>
<evidence type="ECO:0000256" key="3">
    <source>
        <dbReference type="ARBA" id="ARBA00022448"/>
    </source>
</evidence>
<dbReference type="GO" id="GO:0005886">
    <property type="term" value="C:plasma membrane"/>
    <property type="evidence" value="ECO:0007669"/>
    <property type="project" value="UniProtKB-SubCell"/>
</dbReference>
<feature type="transmembrane region" description="Helical" evidence="8">
    <location>
        <begin position="70"/>
        <end position="89"/>
    </location>
</feature>
<dbReference type="InterPro" id="IPR020846">
    <property type="entry name" value="MFS_dom"/>
</dbReference>
<feature type="transmembrane region" description="Helical" evidence="8">
    <location>
        <begin position="154"/>
        <end position="176"/>
    </location>
</feature>
<keyword evidence="11" id="KW-1185">Reference proteome</keyword>
<evidence type="ECO:0000313" key="10">
    <source>
        <dbReference type="EMBL" id="PSB56260.1"/>
    </source>
</evidence>
<feature type="transmembrane region" description="Helical" evidence="8">
    <location>
        <begin position="270"/>
        <end position="290"/>
    </location>
</feature>
<dbReference type="Gene3D" id="1.20.1250.20">
    <property type="entry name" value="MFS general substrate transporter like domains"/>
    <property type="match status" value="1"/>
</dbReference>
<feature type="transmembrane region" description="Helical" evidence="8">
    <location>
        <begin position="127"/>
        <end position="148"/>
    </location>
</feature>
<dbReference type="PANTHER" id="PTHR43414">
    <property type="entry name" value="MULTIDRUG RESISTANCE PROTEIN MDTG"/>
    <property type="match status" value="1"/>
</dbReference>
<evidence type="ECO:0000256" key="2">
    <source>
        <dbReference type="ARBA" id="ARBA00007520"/>
    </source>
</evidence>
<feature type="transmembrane region" description="Helical" evidence="8">
    <location>
        <begin position="241"/>
        <end position="258"/>
    </location>
</feature>
<comment type="subcellular location">
    <subcellularLocation>
        <location evidence="1">Cell membrane</location>
        <topology evidence="1">Multi-pass membrane protein</topology>
    </subcellularLocation>
</comment>
<dbReference type="AlphaFoldDB" id="A0A2T1GFG7"/>
<dbReference type="PRINTS" id="PR01035">
    <property type="entry name" value="TCRTETA"/>
</dbReference>
<feature type="transmembrane region" description="Helical" evidence="8">
    <location>
        <begin position="296"/>
        <end position="313"/>
    </location>
</feature>
<proteinExistence type="inferred from homology"/>
<gene>
    <name evidence="10" type="ORF">C7B77_12465</name>
</gene>
<dbReference type="RefSeq" id="WP_106304911.1">
    <property type="nucleotide sequence ID" value="NZ_PVWO01000136.1"/>
</dbReference>
<dbReference type="InterPro" id="IPR001958">
    <property type="entry name" value="Tet-R_TetA/multi-R_MdtG-like"/>
</dbReference>
<name>A0A2T1GFG7_9CYAN</name>
<dbReference type="Pfam" id="PF07690">
    <property type="entry name" value="MFS_1"/>
    <property type="match status" value="1"/>
</dbReference>
<dbReference type="PROSITE" id="PS50850">
    <property type="entry name" value="MFS"/>
    <property type="match status" value="1"/>
</dbReference>
<dbReference type="SUPFAM" id="SSF103473">
    <property type="entry name" value="MFS general substrate transporter"/>
    <property type="match status" value="1"/>
</dbReference>
<dbReference type="GO" id="GO:0022857">
    <property type="term" value="F:transmembrane transporter activity"/>
    <property type="evidence" value="ECO:0007669"/>
    <property type="project" value="InterPro"/>
</dbReference>
<feature type="transmembrane region" description="Helical" evidence="8">
    <location>
        <begin position="41"/>
        <end position="58"/>
    </location>
</feature>
<feature type="transmembrane region" description="Helical" evidence="8">
    <location>
        <begin position="383"/>
        <end position="402"/>
    </location>
</feature>
<organism evidence="10 11">
    <name type="scientific">Chamaesiphon polymorphus CCALA 037</name>
    <dbReference type="NCBI Taxonomy" id="2107692"/>
    <lineage>
        <taxon>Bacteria</taxon>
        <taxon>Bacillati</taxon>
        <taxon>Cyanobacteriota</taxon>
        <taxon>Cyanophyceae</taxon>
        <taxon>Gomontiellales</taxon>
        <taxon>Chamaesiphonaceae</taxon>
        <taxon>Chamaesiphon</taxon>
    </lineage>
</organism>
<feature type="transmembrane region" description="Helical" evidence="8">
    <location>
        <begin position="7"/>
        <end position="29"/>
    </location>
</feature>
<evidence type="ECO:0000259" key="9">
    <source>
        <dbReference type="PROSITE" id="PS50850"/>
    </source>
</evidence>
<protein>
    <submittedName>
        <fullName evidence="10">MFS transporter</fullName>
    </submittedName>
</protein>
<dbReference type="Proteomes" id="UP000238937">
    <property type="component" value="Unassembled WGS sequence"/>
</dbReference>
<feature type="transmembrane region" description="Helical" evidence="8">
    <location>
        <begin position="95"/>
        <end position="115"/>
    </location>
</feature>
<dbReference type="InterPro" id="IPR036259">
    <property type="entry name" value="MFS_trans_sf"/>
</dbReference>
<dbReference type="OrthoDB" id="9793283at2"/>
<keyword evidence="3" id="KW-0813">Transport</keyword>
<evidence type="ECO:0000256" key="4">
    <source>
        <dbReference type="ARBA" id="ARBA00022475"/>
    </source>
</evidence>
<comment type="caution">
    <text evidence="10">The sequence shown here is derived from an EMBL/GenBank/DDBJ whole genome shotgun (WGS) entry which is preliminary data.</text>
</comment>
<feature type="domain" description="Major facilitator superfamily (MFS) profile" evidence="9">
    <location>
        <begin position="4"/>
        <end position="408"/>
    </location>
</feature>
<dbReference type="InterPro" id="IPR005829">
    <property type="entry name" value="Sugar_transporter_CS"/>
</dbReference>
<feature type="transmembrane region" description="Helical" evidence="8">
    <location>
        <begin position="205"/>
        <end position="229"/>
    </location>
</feature>
<evidence type="ECO:0000256" key="1">
    <source>
        <dbReference type="ARBA" id="ARBA00004651"/>
    </source>
</evidence>
<evidence type="ECO:0000313" key="11">
    <source>
        <dbReference type="Proteomes" id="UP000238937"/>
    </source>
</evidence>
<sequence length="413" mass="45009">MTPILRIVLFINFVNALSLIALILNIYHYGKHFGLSDFQTSFLFAIYALSQFIAAPIIGKLSDRFGRKPLLIISLAGTVIANLVVGTASNSIVLFAARFLDGITGGNISVAQAIITDITKPQERARAFGLFGASLGIGFIVGPLISYFTTQISLGAPFLASSLFATIALILTIWTLPETLKEPAPRTDRIFDWDLMKKMLSGFSIPGVGALLMVTFLTGTTFGMFTFGFQAYFLKVLDRDLPSFDLLFFSFGVFGALMQTKGIKLLTKKFSATQIMFMGLFFRGACFILMPVIPNVIYFVMVSLIFSIFNSLIQPMISNLISLNSKPSEQGMTAGLNAAYLSISTGLGPVIAALLVDKNTIETAERVARQTGSAVSMQSYASYGYPLYVAGICAFGVLLLAIRTQRQYNRFNV</sequence>
<feature type="transmembrane region" description="Helical" evidence="8">
    <location>
        <begin position="334"/>
        <end position="356"/>
    </location>
</feature>
<keyword evidence="6 8" id="KW-1133">Transmembrane helix</keyword>
<evidence type="ECO:0000256" key="7">
    <source>
        <dbReference type="ARBA" id="ARBA00023136"/>
    </source>
</evidence>
<dbReference type="InterPro" id="IPR011701">
    <property type="entry name" value="MFS"/>
</dbReference>
<evidence type="ECO:0000256" key="6">
    <source>
        <dbReference type="ARBA" id="ARBA00022989"/>
    </source>
</evidence>
<evidence type="ECO:0000256" key="5">
    <source>
        <dbReference type="ARBA" id="ARBA00022692"/>
    </source>
</evidence>
<accession>A0A2T1GFG7</accession>
<keyword evidence="4" id="KW-1003">Cell membrane</keyword>
<comment type="similarity">
    <text evidence="2">Belongs to the major facilitator superfamily. TCR/Tet family.</text>
</comment>
<dbReference type="EMBL" id="PVWO01000136">
    <property type="protein sequence ID" value="PSB56260.1"/>
    <property type="molecule type" value="Genomic_DNA"/>
</dbReference>
<dbReference type="PANTHER" id="PTHR43414:SF6">
    <property type="entry name" value="MULTIDRUG RESISTANCE PROTEIN MDTG"/>
    <property type="match status" value="1"/>
</dbReference>